<evidence type="ECO:0000256" key="4">
    <source>
        <dbReference type="ARBA" id="ARBA00022840"/>
    </source>
</evidence>
<reference evidence="6" key="2">
    <citation type="submission" date="2022-02" db="EMBL/GenBank/DDBJ databases">
        <authorList>
            <person name="Elcheninov A.G."/>
            <person name="Sorokin D.Y."/>
            <person name="Kublanov I.V."/>
        </authorList>
    </citation>
    <scope>NUCLEOTIDE SEQUENCE</scope>
    <source>
        <strain evidence="6">AArc-St2</strain>
        <plasmid evidence="6">pAArc-St2</plasmid>
    </source>
</reference>
<gene>
    <name evidence="6" type="ORF">AArcSt2_15340</name>
</gene>
<dbReference type="InterPro" id="IPR003593">
    <property type="entry name" value="AAA+_ATPase"/>
</dbReference>
<dbReference type="InterPro" id="IPR050311">
    <property type="entry name" value="ORC1/CDC6"/>
</dbReference>
<comment type="similarity">
    <text evidence="1">Belongs to the CDC6/cdc18 family.</text>
</comment>
<feature type="domain" description="AAA+ ATPase" evidence="5">
    <location>
        <begin position="39"/>
        <end position="183"/>
    </location>
</feature>
<dbReference type="Gene3D" id="3.40.50.300">
    <property type="entry name" value="P-loop containing nucleotide triphosphate hydrolases"/>
    <property type="match status" value="1"/>
</dbReference>
<evidence type="ECO:0000259" key="5">
    <source>
        <dbReference type="SMART" id="SM00382"/>
    </source>
</evidence>
<organism evidence="6 7">
    <name type="scientific">Natronocalculus amylovorans</name>
    <dbReference type="NCBI Taxonomy" id="2917812"/>
    <lineage>
        <taxon>Archaea</taxon>
        <taxon>Methanobacteriati</taxon>
        <taxon>Methanobacteriota</taxon>
        <taxon>Stenosarchaea group</taxon>
        <taxon>Halobacteria</taxon>
        <taxon>Halobacteriales</taxon>
        <taxon>Haloferacaceae</taxon>
        <taxon>Natronocalculus</taxon>
    </lineage>
</organism>
<dbReference type="RefSeq" id="WP_250585994.1">
    <property type="nucleotide sequence ID" value="NZ_JAKRVX010000010.1"/>
</dbReference>
<keyword evidence="3" id="KW-0547">Nucleotide-binding</keyword>
<dbReference type="AlphaFoldDB" id="A0AAE3G0X1"/>
<protein>
    <submittedName>
        <fullName evidence="6">AAA family ATPase</fullName>
    </submittedName>
</protein>
<keyword evidence="7" id="KW-1185">Reference proteome</keyword>
<dbReference type="InterPro" id="IPR049945">
    <property type="entry name" value="AAA_22"/>
</dbReference>
<dbReference type="SMART" id="SM00382">
    <property type="entry name" value="AAA"/>
    <property type="match status" value="1"/>
</dbReference>
<dbReference type="SUPFAM" id="SSF52540">
    <property type="entry name" value="P-loop containing nucleoside triphosphate hydrolases"/>
    <property type="match status" value="1"/>
</dbReference>
<accession>A0AAE3G0X1</accession>
<dbReference type="GO" id="GO:0006260">
    <property type="term" value="P:DNA replication"/>
    <property type="evidence" value="ECO:0007669"/>
    <property type="project" value="UniProtKB-KW"/>
</dbReference>
<dbReference type="GO" id="GO:0016887">
    <property type="term" value="F:ATP hydrolysis activity"/>
    <property type="evidence" value="ECO:0007669"/>
    <property type="project" value="InterPro"/>
</dbReference>
<name>A0AAE3G0X1_9EURY</name>
<keyword evidence="6" id="KW-0614">Plasmid</keyword>
<proteinExistence type="inferred from homology"/>
<sequence length="349" mass="39117">MISNARALKEEPLPKELIHRDQQFQHLTTALQPLSEGEVGGNARIFGPSGAGKTTMARMASRELERAFMSIETAYVDCLTDSTTNEVLHAICREVGIDGEFRYRSTPRGKYKHALQRFDRPTVVIVDEADHLSELDVIHVLHEISNLSVIVIANREEQLLCRADDRIASRLKTSVRIELAKYTTAELSDILTARIEHGLSQNIVSDAAVREMATRADGNAREAIWYLQFAAKHCRAGHADRITIDVVDAIAPMARADLVQRIFSKLDRQHRIICEVLYQEGPKLSARALHDGVAAELGEEMSSRTRQRWLDKITGESGYELVVKSGHGPSTTYCLSDRVYELFDRGELP</sequence>
<dbReference type="GO" id="GO:0005524">
    <property type="term" value="F:ATP binding"/>
    <property type="evidence" value="ECO:0007669"/>
    <property type="project" value="UniProtKB-KW"/>
</dbReference>
<dbReference type="PANTHER" id="PTHR10763">
    <property type="entry name" value="CELL DIVISION CONTROL PROTEIN 6-RELATED"/>
    <property type="match status" value="1"/>
</dbReference>
<reference evidence="6" key="1">
    <citation type="journal article" date="2022" name="Syst. Appl. Microbiol.">
        <title>Natronocalculus amylovorans gen. nov., sp. nov., and Natranaeroarchaeum aerophilus sp. nov., dominant culturable amylolytic natronoarchaea from hypersaline soda lakes in southwestern Siberia.</title>
        <authorList>
            <person name="Sorokin D.Y."/>
            <person name="Elcheninov A.G."/>
            <person name="Khizhniak T.V."/>
            <person name="Koenen M."/>
            <person name="Bale N.J."/>
            <person name="Damste J.S.S."/>
            <person name="Kublanov I.V."/>
        </authorList>
    </citation>
    <scope>NUCLEOTIDE SEQUENCE</scope>
    <source>
        <strain evidence="6">AArc-St2</strain>
    </source>
</reference>
<dbReference type="CDD" id="cd00009">
    <property type="entry name" value="AAA"/>
    <property type="match status" value="1"/>
</dbReference>
<comment type="caution">
    <text evidence="6">The sequence shown here is derived from an EMBL/GenBank/DDBJ whole genome shotgun (WGS) entry which is preliminary data.</text>
</comment>
<evidence type="ECO:0000256" key="2">
    <source>
        <dbReference type="ARBA" id="ARBA00022705"/>
    </source>
</evidence>
<evidence type="ECO:0000256" key="3">
    <source>
        <dbReference type="ARBA" id="ARBA00022741"/>
    </source>
</evidence>
<keyword evidence="2" id="KW-0235">DNA replication</keyword>
<dbReference type="InterPro" id="IPR027417">
    <property type="entry name" value="P-loop_NTPase"/>
</dbReference>
<evidence type="ECO:0000313" key="6">
    <source>
        <dbReference type="EMBL" id="MCL9818315.1"/>
    </source>
</evidence>
<evidence type="ECO:0000313" key="7">
    <source>
        <dbReference type="Proteomes" id="UP001203207"/>
    </source>
</evidence>
<dbReference type="PANTHER" id="PTHR10763:SF22">
    <property type="entry name" value="ORC1-TYPE DNA REPLICATION PROTEIN"/>
    <property type="match status" value="1"/>
</dbReference>
<dbReference type="Proteomes" id="UP001203207">
    <property type="component" value="Unassembled WGS sequence"/>
</dbReference>
<keyword evidence="4" id="KW-0067">ATP-binding</keyword>
<dbReference type="Gene3D" id="1.10.8.60">
    <property type="match status" value="1"/>
</dbReference>
<dbReference type="Pfam" id="PF13401">
    <property type="entry name" value="AAA_22"/>
    <property type="match status" value="1"/>
</dbReference>
<evidence type="ECO:0000256" key="1">
    <source>
        <dbReference type="ARBA" id="ARBA00006184"/>
    </source>
</evidence>
<dbReference type="EMBL" id="JAKRVX010000010">
    <property type="protein sequence ID" value="MCL9818315.1"/>
    <property type="molecule type" value="Genomic_DNA"/>
</dbReference>
<geneLocation type="plasmid" evidence="6">
    <name>pAArc-St2</name>
</geneLocation>